<feature type="transmembrane region" description="Helical" evidence="1">
    <location>
        <begin position="20"/>
        <end position="39"/>
    </location>
</feature>
<keyword evidence="1" id="KW-0472">Membrane</keyword>
<feature type="transmembrane region" description="Helical" evidence="1">
    <location>
        <begin position="249"/>
        <end position="269"/>
    </location>
</feature>
<reference evidence="2 3" key="1">
    <citation type="submission" date="2023-08" db="EMBL/GenBank/DDBJ databases">
        <title>Transcriptome Analysis of Halomonas alkalicola CICC 11012s to Identify the Genes Involved in Alkaline Tolerances.</title>
        <authorList>
            <person name="Zhai L."/>
        </authorList>
    </citation>
    <scope>NUCLEOTIDE SEQUENCE [LARGE SCALE GENOMIC DNA]</scope>
    <source>
        <strain evidence="2 3">CICC 11012s</strain>
    </source>
</reference>
<sequence length="276" mass="28925">MNATLTVAHKEFRDGLRNRWVLAIALILAALAVGIAWFGAAASGGMGFTSLATTVVSLSTLAVFLIPLIALLLAYDAVVGEQESGTLLLLLTYPLSRTSLLLGKFLGHGLILGAATALGFGIAGVVIAFGADGVTLGDLVASLGLLIVSSILLGWVFIAFAYLISVWVTEKARAAGLALALGVWFLFVLVFDLGLLALLVSVQSGGDWLPWLLLLNPTDGFRLINMVGFESAQAYTGVTAIAQNSAFHAGWLMLVLVGWIVAPLGLAILRFRHHSA</sequence>
<evidence type="ECO:0000313" key="3">
    <source>
        <dbReference type="Proteomes" id="UP001235344"/>
    </source>
</evidence>
<evidence type="ECO:0000256" key="1">
    <source>
        <dbReference type="SAM" id="Phobius"/>
    </source>
</evidence>
<feature type="transmembrane region" description="Helical" evidence="1">
    <location>
        <begin position="110"/>
        <end position="131"/>
    </location>
</feature>
<dbReference type="Proteomes" id="UP001235344">
    <property type="component" value="Chromosome"/>
</dbReference>
<organism evidence="2 3">
    <name type="scientific">Halomonas alkalicola</name>
    <dbReference type="NCBI Taxonomy" id="1930622"/>
    <lineage>
        <taxon>Bacteria</taxon>
        <taxon>Pseudomonadati</taxon>
        <taxon>Pseudomonadota</taxon>
        <taxon>Gammaproteobacteria</taxon>
        <taxon>Oceanospirillales</taxon>
        <taxon>Halomonadaceae</taxon>
        <taxon>Halomonas</taxon>
    </lineage>
</organism>
<dbReference type="PANTHER" id="PTHR43471">
    <property type="entry name" value="ABC TRANSPORTER PERMEASE"/>
    <property type="match status" value="1"/>
</dbReference>
<feature type="transmembrane region" description="Helical" evidence="1">
    <location>
        <begin position="143"/>
        <end position="164"/>
    </location>
</feature>
<accession>A0ABY9H227</accession>
<keyword evidence="1" id="KW-0812">Transmembrane</keyword>
<protein>
    <submittedName>
        <fullName evidence="2">ABC transporter permease</fullName>
    </submittedName>
</protein>
<keyword evidence="1" id="KW-1133">Transmembrane helix</keyword>
<feature type="transmembrane region" description="Helical" evidence="1">
    <location>
        <begin position="51"/>
        <end position="75"/>
    </location>
</feature>
<proteinExistence type="predicted"/>
<dbReference type="EMBL" id="CP131913">
    <property type="protein sequence ID" value="WLI72206.1"/>
    <property type="molecule type" value="Genomic_DNA"/>
</dbReference>
<dbReference type="PANTHER" id="PTHR43471:SF1">
    <property type="entry name" value="ABC TRANSPORTER PERMEASE PROTEIN NOSY-RELATED"/>
    <property type="match status" value="1"/>
</dbReference>
<feature type="transmembrane region" description="Helical" evidence="1">
    <location>
        <begin position="176"/>
        <end position="202"/>
    </location>
</feature>
<name>A0ABY9H227_9GAMM</name>
<gene>
    <name evidence="2" type="ORF">B6N23_10380</name>
</gene>
<dbReference type="Pfam" id="PF12679">
    <property type="entry name" value="ABC2_membrane_2"/>
    <property type="match status" value="1"/>
</dbReference>
<evidence type="ECO:0000313" key="2">
    <source>
        <dbReference type="EMBL" id="WLI72206.1"/>
    </source>
</evidence>
<dbReference type="RefSeq" id="WP_305498541.1">
    <property type="nucleotide sequence ID" value="NZ_CP131913.1"/>
</dbReference>
<keyword evidence="3" id="KW-1185">Reference proteome</keyword>